<evidence type="ECO:0000313" key="2">
    <source>
        <dbReference type="EMBL" id="EGT30048.1"/>
    </source>
</evidence>
<dbReference type="AlphaFoldDB" id="G0M730"/>
<gene>
    <name evidence="2" type="ORF">CAEBREN_14085</name>
</gene>
<proteinExistence type="predicted"/>
<accession>G0M730</accession>
<keyword evidence="3" id="KW-1185">Reference proteome</keyword>
<dbReference type="HOGENOM" id="CLU_1246309_0_0_1"/>
<dbReference type="InParanoid" id="G0M730"/>
<dbReference type="EMBL" id="GL379786">
    <property type="protein sequence ID" value="EGT30048.1"/>
    <property type="molecule type" value="Genomic_DNA"/>
</dbReference>
<dbReference type="Proteomes" id="UP000008068">
    <property type="component" value="Unassembled WGS sequence"/>
</dbReference>
<protein>
    <submittedName>
        <fullName evidence="2">Uncharacterized protein</fullName>
    </submittedName>
</protein>
<dbReference type="eggNOG" id="ENOG502TIYJ">
    <property type="taxonomic scope" value="Eukaryota"/>
</dbReference>
<organism evidence="3">
    <name type="scientific">Caenorhabditis brenneri</name>
    <name type="common">Nematode worm</name>
    <dbReference type="NCBI Taxonomy" id="135651"/>
    <lineage>
        <taxon>Eukaryota</taxon>
        <taxon>Metazoa</taxon>
        <taxon>Ecdysozoa</taxon>
        <taxon>Nematoda</taxon>
        <taxon>Chromadorea</taxon>
        <taxon>Rhabditida</taxon>
        <taxon>Rhabditina</taxon>
        <taxon>Rhabditomorpha</taxon>
        <taxon>Rhabditoidea</taxon>
        <taxon>Rhabditidae</taxon>
        <taxon>Peloderinae</taxon>
        <taxon>Caenorhabditis</taxon>
    </lineage>
</organism>
<dbReference type="OrthoDB" id="10602545at2759"/>
<sequence>MGHSEQNGHDGPFPPFHNETASTQVDVDLPQTSISKMEQLIQASGAANSGVQVHALLRDFCNFVKPKCTQQCSADGTKQICQGECNIGSRLKAYSRIDDNFAILFIPDFIHDNTHFRRARFIGTMGNNTYFLELETANIREIETNSQFRMKQSIKAVFVAKSSISVFKMKYGEILSDVDVLLKAMGIYYNKCLRIVAYESRGSACWLPLVVSTDEEDWFVKN</sequence>
<reference evidence="3" key="1">
    <citation type="submission" date="2011-07" db="EMBL/GenBank/DDBJ databases">
        <authorList>
            <consortium name="Caenorhabditis brenneri Sequencing and Analysis Consortium"/>
            <person name="Wilson R.K."/>
        </authorList>
    </citation>
    <scope>NUCLEOTIDE SEQUENCE [LARGE SCALE GENOMIC DNA]</scope>
    <source>
        <strain evidence="3">PB2801</strain>
    </source>
</reference>
<evidence type="ECO:0000313" key="3">
    <source>
        <dbReference type="Proteomes" id="UP000008068"/>
    </source>
</evidence>
<name>G0M730_CAEBE</name>
<feature type="region of interest" description="Disordered" evidence="1">
    <location>
        <begin position="1"/>
        <end position="20"/>
    </location>
</feature>
<evidence type="ECO:0000256" key="1">
    <source>
        <dbReference type="SAM" id="MobiDB-lite"/>
    </source>
</evidence>